<dbReference type="OrthoDB" id="2740321at2"/>
<feature type="transmembrane region" description="Helical" evidence="1">
    <location>
        <begin position="20"/>
        <end position="40"/>
    </location>
</feature>
<gene>
    <name evidence="2" type="ORF">ACZ11_10145</name>
</gene>
<name>A0A0K9FEC9_9BACI</name>
<comment type="caution">
    <text evidence="2">The sequence shown here is derived from an EMBL/GenBank/DDBJ whole genome shotgun (WGS) entry which is preliminary data.</text>
</comment>
<dbReference type="PATRIC" id="fig|582475.4.peg.1616"/>
<protein>
    <submittedName>
        <fullName evidence="2">Uncharacterized protein</fullName>
    </submittedName>
</protein>
<keyword evidence="1" id="KW-0472">Membrane</keyword>
<dbReference type="EMBL" id="LFXJ01000005">
    <property type="protein sequence ID" value="KMY32476.1"/>
    <property type="molecule type" value="Genomic_DNA"/>
</dbReference>
<organism evidence="2 3">
    <name type="scientific">Lysinibacillus xylanilyticus</name>
    <dbReference type="NCBI Taxonomy" id="582475"/>
    <lineage>
        <taxon>Bacteria</taxon>
        <taxon>Bacillati</taxon>
        <taxon>Bacillota</taxon>
        <taxon>Bacilli</taxon>
        <taxon>Bacillales</taxon>
        <taxon>Bacillaceae</taxon>
        <taxon>Lysinibacillus</taxon>
    </lineage>
</organism>
<feature type="transmembrane region" description="Helical" evidence="1">
    <location>
        <begin position="52"/>
        <end position="72"/>
    </location>
</feature>
<evidence type="ECO:0000313" key="2">
    <source>
        <dbReference type="EMBL" id="KMY32476.1"/>
    </source>
</evidence>
<dbReference type="GeneID" id="96598608"/>
<keyword evidence="1" id="KW-0812">Transmembrane</keyword>
<evidence type="ECO:0000313" key="3">
    <source>
        <dbReference type="Proteomes" id="UP000037326"/>
    </source>
</evidence>
<keyword evidence="1" id="KW-1133">Transmembrane helix</keyword>
<dbReference type="Proteomes" id="UP000037326">
    <property type="component" value="Unassembled WGS sequence"/>
</dbReference>
<accession>A0A0K9FEC9</accession>
<dbReference type="RefSeq" id="WP_049665765.1">
    <property type="nucleotide sequence ID" value="NZ_JBIVRT010000021.1"/>
</dbReference>
<sequence length="73" mass="8139">MENKKSCKSLLITIGWINALFAFVFFQLFCGIIAVCMGIVLRSDYPAKKHGLALIIVGIITGITGWILNYLYL</sequence>
<reference evidence="3" key="1">
    <citation type="submission" date="2015-07" db="EMBL/GenBank/DDBJ databases">
        <authorList>
            <consortium name="Consortium for Microbial Forensics and Genomics (microFORGE)"/>
            <person name="Knight B.M."/>
            <person name="Roberts D.P."/>
            <person name="Lin D."/>
            <person name="Hari K."/>
            <person name="Fletcher J."/>
            <person name="Melcher U."/>
            <person name="Blagden T."/>
            <person name="Winegar R.A."/>
        </authorList>
    </citation>
    <scope>NUCLEOTIDE SEQUENCE [LARGE SCALE GENOMIC DNA]</scope>
    <source>
        <strain evidence="3">DSM 23493</strain>
    </source>
</reference>
<dbReference type="AlphaFoldDB" id="A0A0K9FEC9"/>
<proteinExistence type="predicted"/>
<evidence type="ECO:0000256" key="1">
    <source>
        <dbReference type="SAM" id="Phobius"/>
    </source>
</evidence>